<dbReference type="InterPro" id="IPR051561">
    <property type="entry name" value="FRAS1_ECM"/>
</dbReference>
<feature type="transmembrane region" description="Helical" evidence="6">
    <location>
        <begin position="1960"/>
        <end position="1979"/>
    </location>
</feature>
<accession>A0A914BZ56</accession>
<name>A0A914BZ56_9BILA</name>
<dbReference type="InterPro" id="IPR039005">
    <property type="entry name" value="CSPG_rpt"/>
</dbReference>
<dbReference type="PANTHER" id="PTHR45739:SF12">
    <property type="entry name" value="CHONDROITIN SULFATE PROTEOGLYCAN 4-LIKE ISOFORM X2"/>
    <property type="match status" value="1"/>
</dbReference>
<dbReference type="WBParaSite" id="ACRNAN_Path_1341.g5261.t1">
    <property type="protein sequence ID" value="ACRNAN_Path_1341.g5261.t1"/>
    <property type="gene ID" value="ACRNAN_Path_1341.g5261"/>
</dbReference>
<keyword evidence="2" id="KW-0677">Repeat</keyword>
<keyword evidence="8" id="KW-1185">Reference proteome</keyword>
<feature type="repeat" description="CSPG" evidence="4">
    <location>
        <begin position="181"/>
        <end position="274"/>
    </location>
</feature>
<reference evidence="9" key="1">
    <citation type="submission" date="2022-11" db="UniProtKB">
        <authorList>
            <consortium name="WormBaseParasite"/>
        </authorList>
    </citation>
    <scope>IDENTIFICATION</scope>
</reference>
<evidence type="ECO:0000256" key="3">
    <source>
        <dbReference type="ARBA" id="ARBA00023180"/>
    </source>
</evidence>
<evidence type="ECO:0000256" key="1">
    <source>
        <dbReference type="ARBA" id="ARBA00022729"/>
    </source>
</evidence>
<feature type="signal peptide" evidence="7">
    <location>
        <begin position="1"/>
        <end position="22"/>
    </location>
</feature>
<evidence type="ECO:0000256" key="2">
    <source>
        <dbReference type="ARBA" id="ARBA00022737"/>
    </source>
</evidence>
<feature type="repeat" description="CSPG" evidence="4">
    <location>
        <begin position="1602"/>
        <end position="1698"/>
    </location>
</feature>
<dbReference type="Pfam" id="PF16184">
    <property type="entry name" value="Cadherin_3"/>
    <property type="match status" value="11"/>
</dbReference>
<feature type="region of interest" description="Disordered" evidence="5">
    <location>
        <begin position="2025"/>
        <end position="2124"/>
    </location>
</feature>
<feature type="repeat" description="CSPG" evidence="4">
    <location>
        <begin position="1234"/>
        <end position="1326"/>
    </location>
</feature>
<evidence type="ECO:0000256" key="7">
    <source>
        <dbReference type="SAM" id="SignalP"/>
    </source>
</evidence>
<keyword evidence="6" id="KW-0472">Membrane</keyword>
<proteinExistence type="predicted"/>
<keyword evidence="1 7" id="KW-0732">Signal</keyword>
<keyword evidence="3" id="KW-0325">Glycoprotein</keyword>
<feature type="repeat" description="CSPG" evidence="4">
    <location>
        <begin position="412"/>
        <end position="513"/>
    </location>
</feature>
<sequence length="2124" mass="238161">MLPSPLLVQLTTSLVVSTLRLAVEFHKNANQSFDGIPFLLISKNRNLSFALSDSIFLVDNLKVADLKGLFTGSDQTVTLNISARCLTEFAFKVFVNEESIVLTSPSLCSAQATNELFIGPDEISDQLFYGCIKDVILGSSNILKKWCRRPERSVKAQKLDDNPQSDSAYKNLGTASSSRIIQPVFLGERLKVEENGSAKVLWKNLYLFPEHRRFQIVNTDVIFEVVDQPEHGKLLIDGTRVTSTFTYDDIIRQRLVYIHDGSESRDDSFDVQVEIKTRFIDFGDLRHNTYTIPVAIEPKNDPPQLMLGSKGALIHAAPNTRLLLTDDYIKAWDVDTETGDVSINMVRRDSVRLTDQRGLTLDKFTAAQLLNGKVYLVLEGEAEEGVVEFQAQDTNNATSPIVKLRVTSAPIEVHLKWNTGLKVPHRSDRLITAPNLTFFSNFPDVTLVYSIVDQPEFGVVECLQPSNQESGDANMEFSLCSSFTQGDIEQFRVRYRHSSETRPQSDSFSFQVQVGDVNSIVHVFHINFIPVSVRVFIQESLLLNNTEHALIQRTNLLATAFPHNFSPDQLIYHIVEPPKFGMLSRKVEENRQRRIGVSSNFTQQHIDENLVSYKLHFVHYSVVNDFFSFRLVTPAVTSELLRFDITYIPGGNSIQLVNRTLIVTEGGIQPVTNNTLWLETADDTNFVFTIAVAPFNGKFILTNDLGAKFFLESGSTFTSFDIVKKRLFYEHAGDESRQDRTFLLAESLYRPNTRIPLWFSVSVIAENDQAPEPADFFPSISGSGAQTVIYLVENGERTLHPSLLAWTDKDTSSSLSFHFIGNFRDFVIFTKENPQFPARNFTQKELDGRKFIVRHLSLKKTANIKYQVSDGKHATPATLTFTASEPFLRLENSKIIVSDFSFGGVVPVFRTNISAQTNLDEDIDLISYEISASAFGKKSAFLKLVHGRLTDVNAFLQKDINENKIFYNVESLLRKIPVKLRIGEMTSEANILIEESPSSEGIQLRYTSEVSTSPSSLIVFDSNILGTKGGANVKYTVVDSPKHGGLVMQMPEGRLRSILPSNIFVSGFKQIDIDEGRVQYLHSGNGTSLEDEISFNVTISFLTMGPFKISIRIIDTVQTTLISTKNLTILAGGNVTLDRSLLRFTIPLSDYSTTEYQIVDMLKFGKIVNIHQDQQPIRSFTHQQLTNGDILYKSDSATPNLNYFSIKACFGTKRSQCSNTIKIYVELKAVNIQGPEISKNEQLNVWNANSALITNIHLKAQDLDTPVGLLKYLVWQPIGGFVALASNTGTPISTFTQADIDERQVVFVFTGPDYNNVTCGFSFLVSDGLHQTKPEWFTVSRNEKMSITLETNARLNAAPTIPAVVGIDLLRAKIPKATPEQILYTVSRAPIHGEILLNKKKSVRQFTQADINNRLVYYKSNSAKLGGWSQKDYFNFIVSVNSSANKGLRDEFRFRIQTSFAWIPADELGQFVSTSPVVVGRGGYIALNVSHLNLTNLETLCDDTILLEVYRNPKHGELQFVKDLIQNDVVEEIDWKTTKDRVLKASQLHSGRHLIYQHRNNTEADSEDEIVFYVYAQKEKHKRSSRLRIPLSIHVNHADGNVKIEKFRTELDIVSGGSTVLQPSEFQVTDMQRPPSEVVYEVQQQGTNGVRFALVGPENAAIEVTRFTQAQINKAHVRLEHTPLSADDRFDVLILSVGNHTRSIVVRLEPLALNLFNHTDITYPQGKTYVLLNRKHLGADSNGDRAKIVYNITKPPENGTFYWVAGEKEASSFTQKNIDDGELLYAQLNLNAFQDTFEFTLGNEEMELLQKTSRIVILPALEPQTLITEALSIKGVSLSHLNASALEGTAPRFLVIVPPKYGRLFLHPNINESVVFFTQSDILENRLFYHAYDVQEHVVDVIELELRGDSVQPARFEWQVDIKPMEKAQVVEPGLRPNLPGPPGPGDVPMAKVTPDLNQHFPVIALLGCVLFTLAILFCRRQSKKKKNVIGDETREIGGIGERELPNLTQAQKTRNDLLDTTVYATVGRNRRVDTAPSSPTSPQTPRKPYTGTTARRVSPPTFETFEVPPPPQGKTTTIRSPSLTYRPTPLTAINPLTRVGSDGPQLRRSTTGSAKLKDSQYWV</sequence>
<organism evidence="8 9">
    <name type="scientific">Acrobeloides nanus</name>
    <dbReference type="NCBI Taxonomy" id="290746"/>
    <lineage>
        <taxon>Eukaryota</taxon>
        <taxon>Metazoa</taxon>
        <taxon>Ecdysozoa</taxon>
        <taxon>Nematoda</taxon>
        <taxon>Chromadorea</taxon>
        <taxon>Rhabditida</taxon>
        <taxon>Tylenchina</taxon>
        <taxon>Cephalobomorpha</taxon>
        <taxon>Cephaloboidea</taxon>
        <taxon>Cephalobidae</taxon>
        <taxon>Acrobeloides</taxon>
    </lineage>
</organism>
<evidence type="ECO:0000256" key="5">
    <source>
        <dbReference type="SAM" id="MobiDB-lite"/>
    </source>
</evidence>
<dbReference type="PANTHER" id="PTHR45739">
    <property type="entry name" value="MATRIX PROTEIN, PUTATIVE-RELATED"/>
    <property type="match status" value="1"/>
</dbReference>
<feature type="compositionally biased region" description="Low complexity" evidence="5">
    <location>
        <begin position="2035"/>
        <end position="2045"/>
    </location>
</feature>
<dbReference type="GO" id="GO:0009653">
    <property type="term" value="P:anatomical structure morphogenesis"/>
    <property type="evidence" value="ECO:0007669"/>
    <property type="project" value="TreeGrafter"/>
</dbReference>
<feature type="chain" id="PRO_5037184692" evidence="7">
    <location>
        <begin position="23"/>
        <end position="2124"/>
    </location>
</feature>
<keyword evidence="6" id="KW-1133">Transmembrane helix</keyword>
<evidence type="ECO:0000256" key="4">
    <source>
        <dbReference type="PROSITE-ProRule" id="PRU01201"/>
    </source>
</evidence>
<dbReference type="Proteomes" id="UP000887540">
    <property type="component" value="Unplaced"/>
</dbReference>
<evidence type="ECO:0000313" key="8">
    <source>
        <dbReference type="Proteomes" id="UP000887540"/>
    </source>
</evidence>
<keyword evidence="6" id="KW-0812">Transmembrane</keyword>
<evidence type="ECO:0000256" key="6">
    <source>
        <dbReference type="SAM" id="Phobius"/>
    </source>
</evidence>
<evidence type="ECO:0000313" key="9">
    <source>
        <dbReference type="WBParaSite" id="ACRNAN_Path_1341.g5261.t1"/>
    </source>
</evidence>
<dbReference type="PROSITE" id="PS51854">
    <property type="entry name" value="CSPG"/>
    <property type="match status" value="4"/>
</dbReference>
<feature type="compositionally biased region" description="Polar residues" evidence="5">
    <location>
        <begin position="2074"/>
        <end position="2086"/>
    </location>
</feature>
<protein>
    <submittedName>
        <fullName evidence="9">Chondroitin sulfate proteoglycan 4</fullName>
    </submittedName>
</protein>